<dbReference type="KEGG" id="mng:MNEG_13142"/>
<organism evidence="2 3">
    <name type="scientific">Monoraphidium neglectum</name>
    <dbReference type="NCBI Taxonomy" id="145388"/>
    <lineage>
        <taxon>Eukaryota</taxon>
        <taxon>Viridiplantae</taxon>
        <taxon>Chlorophyta</taxon>
        <taxon>core chlorophytes</taxon>
        <taxon>Chlorophyceae</taxon>
        <taxon>CS clade</taxon>
        <taxon>Sphaeropleales</taxon>
        <taxon>Selenastraceae</taxon>
        <taxon>Monoraphidium</taxon>
    </lineage>
</organism>
<protein>
    <submittedName>
        <fullName evidence="2">Uncharacterized protein</fullName>
    </submittedName>
</protein>
<dbReference type="EMBL" id="KK103869">
    <property type="protein sequence ID" value="KIY94819.1"/>
    <property type="molecule type" value="Genomic_DNA"/>
</dbReference>
<dbReference type="RefSeq" id="XP_013893839.1">
    <property type="nucleotide sequence ID" value="XM_014038385.1"/>
</dbReference>
<evidence type="ECO:0000313" key="2">
    <source>
        <dbReference type="EMBL" id="KIY94819.1"/>
    </source>
</evidence>
<keyword evidence="1" id="KW-0732">Signal</keyword>
<dbReference type="Proteomes" id="UP000054498">
    <property type="component" value="Unassembled WGS sequence"/>
</dbReference>
<evidence type="ECO:0000256" key="1">
    <source>
        <dbReference type="SAM" id="SignalP"/>
    </source>
</evidence>
<reference evidence="2 3" key="1">
    <citation type="journal article" date="2013" name="BMC Genomics">
        <title>Reconstruction of the lipid metabolism for the microalga Monoraphidium neglectum from its genome sequence reveals characteristics suitable for biofuel production.</title>
        <authorList>
            <person name="Bogen C."/>
            <person name="Al-Dilaimi A."/>
            <person name="Albersmeier A."/>
            <person name="Wichmann J."/>
            <person name="Grundmann M."/>
            <person name="Rupp O."/>
            <person name="Lauersen K.J."/>
            <person name="Blifernez-Klassen O."/>
            <person name="Kalinowski J."/>
            <person name="Goesmann A."/>
            <person name="Mussgnug J.H."/>
            <person name="Kruse O."/>
        </authorList>
    </citation>
    <scope>NUCLEOTIDE SEQUENCE [LARGE SCALE GENOMIC DNA]</scope>
    <source>
        <strain evidence="2 3">SAG 48.87</strain>
    </source>
</reference>
<evidence type="ECO:0000313" key="3">
    <source>
        <dbReference type="Proteomes" id="UP000054498"/>
    </source>
</evidence>
<gene>
    <name evidence="2" type="ORF">MNEG_13142</name>
</gene>
<accession>A0A0D2LT54</accession>
<feature type="non-terminal residue" evidence="2">
    <location>
        <position position="1"/>
    </location>
</feature>
<dbReference type="GeneID" id="25730575"/>
<feature type="signal peptide" evidence="1">
    <location>
        <begin position="1"/>
        <end position="16"/>
    </location>
</feature>
<feature type="chain" id="PRO_5002264122" evidence="1">
    <location>
        <begin position="17"/>
        <end position="101"/>
    </location>
</feature>
<keyword evidence="3" id="KW-1185">Reference proteome</keyword>
<name>A0A0D2LT54_9CHLO</name>
<dbReference type="AlphaFoldDB" id="A0A0D2LT54"/>
<sequence length="101" mass="10432">ALQLATLLAALNLAPAVLGPGGNSPPCVRLVFATCFVFIAGGSVRRVPRYGPLAPAHHDMQPALRRRAGRIITGLYSHYARRPLPAAAAPPDRDSGAAAAA</sequence>
<proteinExistence type="predicted"/>